<evidence type="ECO:0000256" key="3">
    <source>
        <dbReference type="ARBA" id="ARBA00023080"/>
    </source>
</evidence>
<dbReference type="Pfam" id="PF02545">
    <property type="entry name" value="Maf"/>
    <property type="match status" value="1"/>
</dbReference>
<comment type="caution">
    <text evidence="4">Lacks conserved residue(s) required for the propagation of feature annotation.</text>
</comment>
<dbReference type="Gene3D" id="3.90.950.10">
    <property type="match status" value="1"/>
</dbReference>
<dbReference type="NCBIfam" id="TIGR00172">
    <property type="entry name" value="maf"/>
    <property type="match status" value="1"/>
</dbReference>
<keyword evidence="2 4" id="KW-0378">Hydrolase</keyword>
<gene>
    <name evidence="5" type="ORF">SAMN05421759_101124</name>
</gene>
<dbReference type="RefSeq" id="WP_076443966.1">
    <property type="nucleotide sequence ID" value="NZ_FTOQ01000001.1"/>
</dbReference>
<comment type="catalytic activity">
    <reaction evidence="4">
        <text>a 2'-deoxyribonucleoside 5'-triphosphate + H2O = a 2'-deoxyribonucleoside 5'-phosphate + diphosphate + H(+)</text>
        <dbReference type="Rhea" id="RHEA:44644"/>
        <dbReference type="ChEBI" id="CHEBI:15377"/>
        <dbReference type="ChEBI" id="CHEBI:15378"/>
        <dbReference type="ChEBI" id="CHEBI:33019"/>
        <dbReference type="ChEBI" id="CHEBI:61560"/>
        <dbReference type="ChEBI" id="CHEBI:65317"/>
        <dbReference type="EC" id="3.6.1.9"/>
    </reaction>
</comment>
<keyword evidence="3 4" id="KW-0546">Nucleotide metabolism</keyword>
<name>A0A1N7JP95_9RHOB</name>
<evidence type="ECO:0000256" key="1">
    <source>
        <dbReference type="ARBA" id="ARBA00001968"/>
    </source>
</evidence>
<dbReference type="GO" id="GO:0005737">
    <property type="term" value="C:cytoplasm"/>
    <property type="evidence" value="ECO:0007669"/>
    <property type="project" value="UniProtKB-SubCell"/>
</dbReference>
<dbReference type="GO" id="GO:0009117">
    <property type="term" value="P:nucleotide metabolic process"/>
    <property type="evidence" value="ECO:0007669"/>
    <property type="project" value="UniProtKB-KW"/>
</dbReference>
<comment type="subcellular location">
    <subcellularLocation>
        <location evidence="4">Cytoplasm</location>
    </subcellularLocation>
</comment>
<keyword evidence="4" id="KW-0963">Cytoplasm</keyword>
<accession>A0A1N7JP95</accession>
<dbReference type="EC" id="3.6.1.9" evidence="4"/>
<organism evidence="5 6">
    <name type="scientific">Roseivivax lentus</name>
    <dbReference type="NCBI Taxonomy" id="633194"/>
    <lineage>
        <taxon>Bacteria</taxon>
        <taxon>Pseudomonadati</taxon>
        <taxon>Pseudomonadota</taxon>
        <taxon>Alphaproteobacteria</taxon>
        <taxon>Rhodobacterales</taxon>
        <taxon>Roseobacteraceae</taxon>
        <taxon>Roseivivax</taxon>
    </lineage>
</organism>
<dbReference type="OrthoDB" id="9813962at2"/>
<dbReference type="PANTHER" id="PTHR43213">
    <property type="entry name" value="BIFUNCTIONAL DTTP/UTP PYROPHOSPHATASE/METHYLTRANSFERASE PROTEIN-RELATED"/>
    <property type="match status" value="1"/>
</dbReference>
<keyword evidence="6" id="KW-1185">Reference proteome</keyword>
<dbReference type="AlphaFoldDB" id="A0A1N7JP95"/>
<dbReference type="HAMAP" id="MF_00528">
    <property type="entry name" value="Maf"/>
    <property type="match status" value="1"/>
</dbReference>
<dbReference type="STRING" id="633194.SAMN05421759_101124"/>
<comment type="similarity">
    <text evidence="4">Belongs to the Maf family.</text>
</comment>
<evidence type="ECO:0000313" key="6">
    <source>
        <dbReference type="Proteomes" id="UP000186684"/>
    </source>
</evidence>
<dbReference type="InterPro" id="IPR003697">
    <property type="entry name" value="Maf-like"/>
</dbReference>
<dbReference type="PANTHER" id="PTHR43213:SF5">
    <property type="entry name" value="BIFUNCTIONAL DTTP_UTP PYROPHOSPHATASE_METHYLTRANSFERASE PROTEIN-RELATED"/>
    <property type="match status" value="1"/>
</dbReference>
<evidence type="ECO:0000256" key="2">
    <source>
        <dbReference type="ARBA" id="ARBA00022801"/>
    </source>
</evidence>
<dbReference type="SUPFAM" id="SSF52972">
    <property type="entry name" value="ITPase-like"/>
    <property type="match status" value="1"/>
</dbReference>
<feature type="active site" description="Proton acceptor" evidence="4">
    <location>
        <position position="76"/>
    </location>
</feature>
<comment type="catalytic activity">
    <reaction evidence="4">
        <text>a ribonucleoside 5'-triphosphate + H2O = a ribonucleoside 5'-phosphate + diphosphate + H(+)</text>
        <dbReference type="Rhea" id="RHEA:23996"/>
        <dbReference type="ChEBI" id="CHEBI:15377"/>
        <dbReference type="ChEBI" id="CHEBI:15378"/>
        <dbReference type="ChEBI" id="CHEBI:33019"/>
        <dbReference type="ChEBI" id="CHEBI:58043"/>
        <dbReference type="ChEBI" id="CHEBI:61557"/>
        <dbReference type="EC" id="3.6.1.9"/>
    </reaction>
</comment>
<dbReference type="PIRSF" id="PIRSF006305">
    <property type="entry name" value="Maf"/>
    <property type="match status" value="1"/>
</dbReference>
<evidence type="ECO:0000313" key="5">
    <source>
        <dbReference type="EMBL" id="SIS51081.1"/>
    </source>
</evidence>
<dbReference type="InterPro" id="IPR029001">
    <property type="entry name" value="ITPase-like_fam"/>
</dbReference>
<evidence type="ECO:0000256" key="4">
    <source>
        <dbReference type="HAMAP-Rule" id="MF_00528"/>
    </source>
</evidence>
<dbReference type="Proteomes" id="UP000186684">
    <property type="component" value="Unassembled WGS sequence"/>
</dbReference>
<dbReference type="CDD" id="cd00555">
    <property type="entry name" value="Maf"/>
    <property type="match status" value="1"/>
</dbReference>
<dbReference type="EMBL" id="FTOQ01000001">
    <property type="protein sequence ID" value="SIS51081.1"/>
    <property type="molecule type" value="Genomic_DNA"/>
</dbReference>
<reference evidence="6" key="1">
    <citation type="submission" date="2017-01" db="EMBL/GenBank/DDBJ databases">
        <authorList>
            <person name="Varghese N."/>
            <person name="Submissions S."/>
        </authorList>
    </citation>
    <scope>NUCLEOTIDE SEQUENCE [LARGE SCALE GENOMIC DNA]</scope>
    <source>
        <strain evidence="6">DSM 29430</strain>
    </source>
</reference>
<protein>
    <recommendedName>
        <fullName evidence="4">Nucleoside triphosphate pyrophosphatase</fullName>
        <ecNumber evidence="4">3.6.1.9</ecNumber>
    </recommendedName>
    <alternativeName>
        <fullName evidence="4">Nucleotide pyrophosphatase</fullName>
        <shortName evidence="4">Nucleotide PPase</shortName>
    </alternativeName>
</protein>
<sequence>MKKPLVLASGSQIRADLLARAGVPFRIDPARIDEDAVRESLAAEEAHPRDVADTLAEMKARRIADRSGDALVLGCDQVLSLGREVFAKPPDRDAARAQLLRFSGQTHHLHSAAVLYEDARPVWRHVGQVRLTMRTLSEDYIDAYLDRNWASAQHSVGAYKIEEEGVRLFSQIHGDHFAILGLPLLELLNHLVIRGDLPT</sequence>
<proteinExistence type="inferred from homology"/>
<comment type="cofactor">
    <cofactor evidence="1 4">
        <name>a divalent metal cation</name>
        <dbReference type="ChEBI" id="CHEBI:60240"/>
    </cofactor>
</comment>
<comment type="function">
    <text evidence="4">Nucleoside triphosphate pyrophosphatase. May have a dual role in cell division arrest and in preventing the incorporation of modified nucleotides into cellular nucleic acids.</text>
</comment>
<dbReference type="GO" id="GO:0047429">
    <property type="term" value="F:nucleoside triphosphate diphosphatase activity"/>
    <property type="evidence" value="ECO:0007669"/>
    <property type="project" value="UniProtKB-EC"/>
</dbReference>